<dbReference type="InterPro" id="IPR016163">
    <property type="entry name" value="Ald_DH_C"/>
</dbReference>
<feature type="active site" evidence="2">
    <location>
        <position position="254"/>
    </location>
</feature>
<accession>A0ABT0DST5</accession>
<evidence type="ECO:0000256" key="1">
    <source>
        <dbReference type="ARBA" id="ARBA00023002"/>
    </source>
</evidence>
<dbReference type="RefSeq" id="WP_201516571.1">
    <property type="nucleotide sequence ID" value="NZ_JALKHS010000003.1"/>
</dbReference>
<dbReference type="Gene3D" id="3.40.309.10">
    <property type="entry name" value="Aldehyde Dehydrogenase, Chain A, domain 2"/>
    <property type="match status" value="1"/>
</dbReference>
<dbReference type="Proteomes" id="UP001203512">
    <property type="component" value="Unassembled WGS sequence"/>
</dbReference>
<dbReference type="InterPro" id="IPR016161">
    <property type="entry name" value="Ald_DH/histidinol_DH"/>
</dbReference>
<comment type="caution">
    <text evidence="5">The sequence shown here is derived from an EMBL/GenBank/DDBJ whole genome shotgun (WGS) entry which is preliminary data.</text>
</comment>
<feature type="domain" description="Aldehyde dehydrogenase" evidence="4">
    <location>
        <begin position="24"/>
        <end position="478"/>
    </location>
</feature>
<reference evidence="5 6" key="1">
    <citation type="submission" date="2022-04" db="EMBL/GenBank/DDBJ databases">
        <authorList>
            <person name="Huq M.A."/>
        </authorList>
    </citation>
    <scope>NUCLEOTIDE SEQUENCE [LARGE SCALE GENOMIC DNA]</scope>
    <source>
        <strain evidence="5 6">MAH-33</strain>
    </source>
</reference>
<dbReference type="Pfam" id="PF00171">
    <property type="entry name" value="Aldedh"/>
    <property type="match status" value="1"/>
</dbReference>
<evidence type="ECO:0000313" key="5">
    <source>
        <dbReference type="EMBL" id="MCK0530175.1"/>
    </source>
</evidence>
<gene>
    <name evidence="5" type="ORF">MU848_01095</name>
</gene>
<name>A0ABT0DST5_9SPHN</name>
<evidence type="ECO:0000259" key="4">
    <source>
        <dbReference type="Pfam" id="PF00171"/>
    </source>
</evidence>
<sequence>MSGFKPFADYSNHILVNGELRRSASTTALDVIDPATEQVVASVSDATDAELDQAVASAMQAQRAWFKLSALERTEALHKVAQAIEDNRPLLAESMTREMGKPYKEAFDEVTWSVWAFRYYAEVSRHDHGRIVGPVVGGHMNLVTKHPLGVVGIIMAFNFPYCLYSWEAAAALGAGNAVILKPSDHTSISSLLFLKTMMPHLPAGLIGLVTGGVRVGTAMVAHKDIHGIAFTGSVGAGRAVAKGCAENFKKALIETSGNDPFIVMPSANLDIAARAAVFAANLNAGQVCTSGERFYIHQDIHQAFIDKVVGLTRKLRIGNGLDKVDMGPMVSERERTRYEGLLSRAIEAGARVATGGARPSHLNAGYFVEPTVLMDVEPEAEILNTESFGPVMSICRVTDFDEAITLANRSDYGLGSTVYTTDLNETHRAIEELESGMTWINAPLMDNNAAPFGGRKISGMGSQLGAEGLDQFRHSKMVMIDPSCSSHDFWWYPYADAEAFGGEK</sequence>
<proteinExistence type="inferred from homology"/>
<keyword evidence="6" id="KW-1185">Reference proteome</keyword>
<evidence type="ECO:0000256" key="3">
    <source>
        <dbReference type="RuleBase" id="RU003345"/>
    </source>
</evidence>
<evidence type="ECO:0000256" key="2">
    <source>
        <dbReference type="PROSITE-ProRule" id="PRU10007"/>
    </source>
</evidence>
<comment type="similarity">
    <text evidence="3">Belongs to the aldehyde dehydrogenase family.</text>
</comment>
<keyword evidence="1 3" id="KW-0560">Oxidoreductase</keyword>
<organism evidence="5 6">
    <name type="scientific">Sphingobium agri</name>
    <dbReference type="NCBI Taxonomy" id="2933566"/>
    <lineage>
        <taxon>Bacteria</taxon>
        <taxon>Pseudomonadati</taxon>
        <taxon>Pseudomonadota</taxon>
        <taxon>Alphaproteobacteria</taxon>
        <taxon>Sphingomonadales</taxon>
        <taxon>Sphingomonadaceae</taxon>
        <taxon>Sphingobium</taxon>
    </lineage>
</organism>
<evidence type="ECO:0000313" key="6">
    <source>
        <dbReference type="Proteomes" id="UP001203512"/>
    </source>
</evidence>
<dbReference type="SUPFAM" id="SSF53720">
    <property type="entry name" value="ALDH-like"/>
    <property type="match status" value="1"/>
</dbReference>
<dbReference type="Gene3D" id="3.40.605.10">
    <property type="entry name" value="Aldehyde Dehydrogenase, Chain A, domain 1"/>
    <property type="match status" value="1"/>
</dbReference>
<dbReference type="PANTHER" id="PTHR11699">
    <property type="entry name" value="ALDEHYDE DEHYDROGENASE-RELATED"/>
    <property type="match status" value="1"/>
</dbReference>
<dbReference type="InterPro" id="IPR015590">
    <property type="entry name" value="Aldehyde_DH_dom"/>
</dbReference>
<dbReference type="EMBL" id="JALKHS010000003">
    <property type="protein sequence ID" value="MCK0530175.1"/>
    <property type="molecule type" value="Genomic_DNA"/>
</dbReference>
<dbReference type="PROSITE" id="PS00687">
    <property type="entry name" value="ALDEHYDE_DEHYDR_GLU"/>
    <property type="match status" value="1"/>
</dbReference>
<protein>
    <submittedName>
        <fullName evidence="5">Aldehyde dehydrogenase family protein</fullName>
    </submittedName>
</protein>
<dbReference type="InterPro" id="IPR029510">
    <property type="entry name" value="Ald_DH_CS_GLU"/>
</dbReference>
<dbReference type="InterPro" id="IPR016162">
    <property type="entry name" value="Ald_DH_N"/>
</dbReference>